<keyword evidence="1" id="KW-0067">ATP-binding</keyword>
<dbReference type="GO" id="GO:0006281">
    <property type="term" value="P:DNA repair"/>
    <property type="evidence" value="ECO:0007669"/>
    <property type="project" value="UniProtKB-KW"/>
</dbReference>
<dbReference type="AlphaFoldDB" id="A0A9N9IFD2"/>
<feature type="domain" description="DNA helicase Pif1-like DEAD-box helicase" evidence="2">
    <location>
        <begin position="129"/>
        <end position="227"/>
    </location>
</feature>
<dbReference type="Proteomes" id="UP000789759">
    <property type="component" value="Unassembled WGS sequence"/>
</dbReference>
<gene>
    <name evidence="3" type="ORF">CPELLU_LOCUS13540</name>
</gene>
<comment type="catalytic activity">
    <reaction evidence="1">
        <text>ATP + H2O = ADP + phosphate + H(+)</text>
        <dbReference type="Rhea" id="RHEA:13065"/>
        <dbReference type="ChEBI" id="CHEBI:15377"/>
        <dbReference type="ChEBI" id="CHEBI:15378"/>
        <dbReference type="ChEBI" id="CHEBI:30616"/>
        <dbReference type="ChEBI" id="CHEBI:43474"/>
        <dbReference type="ChEBI" id="CHEBI:456216"/>
        <dbReference type="EC" id="5.6.2.3"/>
    </reaction>
</comment>
<dbReference type="Pfam" id="PF05970">
    <property type="entry name" value="PIF1"/>
    <property type="match status" value="1"/>
</dbReference>
<dbReference type="Gene3D" id="3.40.50.300">
    <property type="entry name" value="P-loop containing nucleotide triphosphate hydrolases"/>
    <property type="match status" value="1"/>
</dbReference>
<accession>A0A9N9IFD2</accession>
<evidence type="ECO:0000313" key="3">
    <source>
        <dbReference type="EMBL" id="CAG8731866.1"/>
    </source>
</evidence>
<evidence type="ECO:0000313" key="4">
    <source>
        <dbReference type="Proteomes" id="UP000789759"/>
    </source>
</evidence>
<dbReference type="EMBL" id="CAJVQA010014576">
    <property type="protein sequence ID" value="CAG8731866.1"/>
    <property type="molecule type" value="Genomic_DNA"/>
</dbReference>
<keyword evidence="1" id="KW-0347">Helicase</keyword>
<protein>
    <recommendedName>
        <fullName evidence="1">ATP-dependent DNA helicase</fullName>
        <ecNumber evidence="1">5.6.2.3</ecNumber>
    </recommendedName>
</protein>
<dbReference type="InterPro" id="IPR027417">
    <property type="entry name" value="P-loop_NTPase"/>
</dbReference>
<keyword evidence="4" id="KW-1185">Reference proteome</keyword>
<sequence>MNDTLSWTDLFNYYFEEIKRDPVDLLGSPMDSIEDEFSDEDDEQQDDEYEEIRSEWMLLMEMGPNTSIDNYSDLGSHEMDRNYDWVGDFRQRHPNINIADVSNFLQQVCNEDNIDAENLIVNTVDFQTLNDKQRLIFKWIEGHYIASITDSNNIEPLRIISMGTAGTEKLYLILTIWHRLLEITKYHDANIKSPILVIAPTGIAAFNIHRTTVHSALSISVNSTNFDISGE</sequence>
<keyword evidence="1" id="KW-0378">Hydrolase</keyword>
<dbReference type="PANTHER" id="PTHR47642">
    <property type="entry name" value="ATP-DEPENDENT DNA HELICASE"/>
    <property type="match status" value="1"/>
</dbReference>
<dbReference type="GO" id="GO:0016787">
    <property type="term" value="F:hydrolase activity"/>
    <property type="evidence" value="ECO:0007669"/>
    <property type="project" value="UniProtKB-KW"/>
</dbReference>
<dbReference type="GO" id="GO:0006310">
    <property type="term" value="P:DNA recombination"/>
    <property type="evidence" value="ECO:0007669"/>
    <property type="project" value="UniProtKB-KW"/>
</dbReference>
<keyword evidence="1" id="KW-0234">DNA repair</keyword>
<comment type="cofactor">
    <cofactor evidence="1">
        <name>Mg(2+)</name>
        <dbReference type="ChEBI" id="CHEBI:18420"/>
    </cofactor>
</comment>
<dbReference type="GO" id="GO:0000723">
    <property type="term" value="P:telomere maintenance"/>
    <property type="evidence" value="ECO:0007669"/>
    <property type="project" value="InterPro"/>
</dbReference>
<name>A0A9N9IFD2_9GLOM</name>
<proteinExistence type="inferred from homology"/>
<keyword evidence="1" id="KW-0547">Nucleotide-binding</keyword>
<dbReference type="InterPro" id="IPR010285">
    <property type="entry name" value="DNA_helicase_pif1-like_DEAD"/>
</dbReference>
<evidence type="ECO:0000259" key="2">
    <source>
        <dbReference type="Pfam" id="PF05970"/>
    </source>
</evidence>
<dbReference type="OrthoDB" id="5578775at2759"/>
<dbReference type="InterPro" id="IPR051055">
    <property type="entry name" value="PIF1_helicase"/>
</dbReference>
<dbReference type="PANTHER" id="PTHR47642:SF5">
    <property type="entry name" value="ATP-DEPENDENT DNA HELICASE"/>
    <property type="match status" value="1"/>
</dbReference>
<organism evidence="3 4">
    <name type="scientific">Cetraspora pellucida</name>
    <dbReference type="NCBI Taxonomy" id="1433469"/>
    <lineage>
        <taxon>Eukaryota</taxon>
        <taxon>Fungi</taxon>
        <taxon>Fungi incertae sedis</taxon>
        <taxon>Mucoromycota</taxon>
        <taxon>Glomeromycotina</taxon>
        <taxon>Glomeromycetes</taxon>
        <taxon>Diversisporales</taxon>
        <taxon>Gigasporaceae</taxon>
        <taxon>Cetraspora</taxon>
    </lineage>
</organism>
<keyword evidence="1" id="KW-0233">DNA recombination</keyword>
<keyword evidence="1" id="KW-0227">DNA damage</keyword>
<evidence type="ECO:0000256" key="1">
    <source>
        <dbReference type="RuleBase" id="RU363044"/>
    </source>
</evidence>
<dbReference type="GO" id="GO:0043139">
    <property type="term" value="F:5'-3' DNA helicase activity"/>
    <property type="evidence" value="ECO:0007669"/>
    <property type="project" value="UniProtKB-EC"/>
</dbReference>
<dbReference type="EC" id="5.6.2.3" evidence="1"/>
<dbReference type="GO" id="GO:0005524">
    <property type="term" value="F:ATP binding"/>
    <property type="evidence" value="ECO:0007669"/>
    <property type="project" value="UniProtKB-KW"/>
</dbReference>
<reference evidence="3" key="1">
    <citation type="submission" date="2021-06" db="EMBL/GenBank/DDBJ databases">
        <authorList>
            <person name="Kallberg Y."/>
            <person name="Tangrot J."/>
            <person name="Rosling A."/>
        </authorList>
    </citation>
    <scope>NUCLEOTIDE SEQUENCE</scope>
    <source>
        <strain evidence="3">FL966</strain>
    </source>
</reference>
<comment type="caution">
    <text evidence="3">The sequence shown here is derived from an EMBL/GenBank/DDBJ whole genome shotgun (WGS) entry which is preliminary data.</text>
</comment>
<comment type="similarity">
    <text evidence="1">Belongs to the helicase family.</text>
</comment>